<evidence type="ECO:0000256" key="4">
    <source>
        <dbReference type="ARBA" id="ARBA00022741"/>
    </source>
</evidence>
<name>A0ABV5HIU5_9VIBR</name>
<feature type="binding site" evidence="8">
    <location>
        <position position="53"/>
    </location>
    <ligand>
        <name>GTP</name>
        <dbReference type="ChEBI" id="CHEBI:37565"/>
    </ligand>
</feature>
<feature type="binding site" evidence="8">
    <location>
        <position position="25"/>
    </location>
    <ligand>
        <name>GTP</name>
        <dbReference type="ChEBI" id="CHEBI:37565"/>
    </ligand>
</feature>
<comment type="subcellular location">
    <subcellularLocation>
        <location evidence="8">Cytoplasm</location>
    </subcellularLocation>
</comment>
<evidence type="ECO:0000313" key="11">
    <source>
        <dbReference type="Proteomes" id="UP001589645"/>
    </source>
</evidence>
<evidence type="ECO:0000256" key="6">
    <source>
        <dbReference type="ARBA" id="ARBA00023134"/>
    </source>
</evidence>
<feature type="binding site" evidence="8">
    <location>
        <position position="100"/>
    </location>
    <ligand>
        <name>Mg(2+)</name>
        <dbReference type="ChEBI" id="CHEBI:18420"/>
    </ligand>
</feature>
<evidence type="ECO:0000256" key="8">
    <source>
        <dbReference type="HAMAP-Rule" id="MF_00316"/>
    </source>
</evidence>
<comment type="cofactor">
    <cofactor evidence="8">
        <name>Mg(2+)</name>
        <dbReference type="ChEBI" id="CHEBI:18420"/>
    </cofactor>
</comment>
<dbReference type="CDD" id="cd02503">
    <property type="entry name" value="MobA"/>
    <property type="match status" value="1"/>
</dbReference>
<comment type="function">
    <text evidence="8">Transfers a GMP moiety from GTP to Mo-molybdopterin (Mo-MPT) cofactor (Moco or molybdenum cofactor) to form Mo-molybdopterin guanine dinucleotide (Mo-MGD) cofactor.</text>
</comment>
<dbReference type="HAMAP" id="MF_00316">
    <property type="entry name" value="MobA"/>
    <property type="match status" value="1"/>
</dbReference>
<dbReference type="NCBIfam" id="TIGR02665">
    <property type="entry name" value="molyb_mobA"/>
    <property type="match status" value="1"/>
</dbReference>
<evidence type="ECO:0000259" key="9">
    <source>
        <dbReference type="Pfam" id="PF12804"/>
    </source>
</evidence>
<evidence type="ECO:0000256" key="7">
    <source>
        <dbReference type="ARBA" id="ARBA00023150"/>
    </source>
</evidence>
<comment type="caution">
    <text evidence="10">The sequence shown here is derived from an EMBL/GenBank/DDBJ whole genome shotgun (WGS) entry which is preliminary data.</text>
</comment>
<evidence type="ECO:0000256" key="5">
    <source>
        <dbReference type="ARBA" id="ARBA00022842"/>
    </source>
</evidence>
<dbReference type="EC" id="2.7.7.77" evidence="8"/>
<keyword evidence="11" id="KW-1185">Reference proteome</keyword>
<keyword evidence="4 8" id="KW-0547">Nucleotide-binding</keyword>
<feature type="domain" description="MobA-like NTP transferase" evidence="9">
    <location>
        <begin position="10"/>
        <end position="161"/>
    </location>
</feature>
<accession>A0ABV5HIU5</accession>
<dbReference type="Gene3D" id="3.90.550.10">
    <property type="entry name" value="Spore Coat Polysaccharide Biosynthesis Protein SpsA, Chain A"/>
    <property type="match status" value="1"/>
</dbReference>
<keyword evidence="1 8" id="KW-0963">Cytoplasm</keyword>
<keyword evidence="3 8" id="KW-0479">Metal-binding</keyword>
<dbReference type="InterPro" id="IPR029044">
    <property type="entry name" value="Nucleotide-diphossugar_trans"/>
</dbReference>
<feature type="binding site" evidence="8">
    <location>
        <position position="70"/>
    </location>
    <ligand>
        <name>GTP</name>
        <dbReference type="ChEBI" id="CHEBI:37565"/>
    </ligand>
</feature>
<dbReference type="RefSeq" id="WP_390189905.1">
    <property type="nucleotide sequence ID" value="NZ_JBHMEP010000001.1"/>
</dbReference>
<evidence type="ECO:0000256" key="3">
    <source>
        <dbReference type="ARBA" id="ARBA00022723"/>
    </source>
</evidence>
<comment type="similarity">
    <text evidence="8">Belongs to the MobA family.</text>
</comment>
<reference evidence="10 11" key="1">
    <citation type="submission" date="2024-09" db="EMBL/GenBank/DDBJ databases">
        <authorList>
            <person name="Sun Q."/>
            <person name="Mori K."/>
        </authorList>
    </citation>
    <scope>NUCLEOTIDE SEQUENCE [LARGE SCALE GENOMIC DNA]</scope>
    <source>
        <strain evidence="10 11">CECT 8064</strain>
    </source>
</reference>
<keyword evidence="7 8" id="KW-0501">Molybdenum cofactor biosynthesis</keyword>
<dbReference type="GO" id="GO:0061603">
    <property type="term" value="F:molybdenum cofactor guanylyltransferase activity"/>
    <property type="evidence" value="ECO:0007669"/>
    <property type="project" value="UniProtKB-EC"/>
</dbReference>
<evidence type="ECO:0000256" key="2">
    <source>
        <dbReference type="ARBA" id="ARBA00022679"/>
    </source>
</evidence>
<gene>
    <name evidence="8 10" type="primary">mobA</name>
    <name evidence="10" type="ORF">ACFFUV_04085</name>
</gene>
<dbReference type="EMBL" id="JBHMEP010000001">
    <property type="protein sequence ID" value="MFB9134146.1"/>
    <property type="molecule type" value="Genomic_DNA"/>
</dbReference>
<keyword evidence="5 8" id="KW-0460">Magnesium</keyword>
<dbReference type="SUPFAM" id="SSF53448">
    <property type="entry name" value="Nucleotide-diphospho-sugar transferases"/>
    <property type="match status" value="1"/>
</dbReference>
<comment type="subunit">
    <text evidence="8">Monomer.</text>
</comment>
<dbReference type="InterPro" id="IPR013482">
    <property type="entry name" value="Molybde_CF_guanTrfase"/>
</dbReference>
<dbReference type="PANTHER" id="PTHR19136:SF81">
    <property type="entry name" value="MOLYBDENUM COFACTOR GUANYLYLTRANSFERASE"/>
    <property type="match status" value="1"/>
</dbReference>
<organism evidence="10 11">
    <name type="scientific">Vibrio olivae</name>
    <dbReference type="NCBI Taxonomy" id="1243002"/>
    <lineage>
        <taxon>Bacteria</taxon>
        <taxon>Pseudomonadati</taxon>
        <taxon>Pseudomonadota</taxon>
        <taxon>Gammaproteobacteria</taxon>
        <taxon>Vibrionales</taxon>
        <taxon>Vibrionaceae</taxon>
        <taxon>Vibrio</taxon>
    </lineage>
</organism>
<sequence length="196" mass="22006">MIDTQTTSWVILAGGQATRMGGQDKGLIEFNGKPLIEHVMTRLSLQHHDIYINANRHQEHYQHYAPVFCDSLANYPGPLGGIHAALTQLSKQWIGFVPCDSPYLPEDLVSRLCARVTAATDLVAAHDGQYPQPVFTLIHRRTLPTLEAFLASGERKMQHFHQQVNTEYVDFSDSPNAFINLNTPQQLTELGQNKNE</sequence>
<dbReference type="PANTHER" id="PTHR19136">
    <property type="entry name" value="MOLYBDENUM COFACTOR GUANYLYLTRANSFERASE"/>
    <property type="match status" value="1"/>
</dbReference>
<evidence type="ECO:0000313" key="10">
    <source>
        <dbReference type="EMBL" id="MFB9134146.1"/>
    </source>
</evidence>
<keyword evidence="6 8" id="KW-0342">GTP-binding</keyword>
<evidence type="ECO:0000256" key="1">
    <source>
        <dbReference type="ARBA" id="ARBA00022490"/>
    </source>
</evidence>
<feature type="binding site" evidence="8">
    <location>
        <begin position="12"/>
        <end position="14"/>
    </location>
    <ligand>
        <name>GTP</name>
        <dbReference type="ChEBI" id="CHEBI:37565"/>
    </ligand>
</feature>
<protein>
    <recommendedName>
        <fullName evidence="8">Molybdenum cofactor guanylyltransferase</fullName>
        <shortName evidence="8">MoCo guanylyltransferase</shortName>
        <ecNumber evidence="8">2.7.7.77</ecNumber>
    </recommendedName>
    <alternativeName>
        <fullName evidence="8">GTP:molybdopterin guanylyltransferase</fullName>
    </alternativeName>
    <alternativeName>
        <fullName evidence="8">Mo-MPT guanylyltransferase</fullName>
    </alternativeName>
    <alternativeName>
        <fullName evidence="8">Molybdopterin guanylyltransferase</fullName>
    </alternativeName>
    <alternativeName>
        <fullName evidence="8">Molybdopterin-guanine dinucleotide synthase</fullName>
        <shortName evidence="8">MGD synthase</shortName>
    </alternativeName>
</protein>
<keyword evidence="2 8" id="KW-0808">Transferase</keyword>
<dbReference type="Pfam" id="PF12804">
    <property type="entry name" value="NTP_transf_3"/>
    <property type="match status" value="1"/>
</dbReference>
<keyword evidence="10" id="KW-0548">Nucleotidyltransferase</keyword>
<comment type="catalytic activity">
    <reaction evidence="8">
        <text>Mo-molybdopterin + GTP + H(+) = Mo-molybdopterin guanine dinucleotide + diphosphate</text>
        <dbReference type="Rhea" id="RHEA:34243"/>
        <dbReference type="ChEBI" id="CHEBI:15378"/>
        <dbReference type="ChEBI" id="CHEBI:33019"/>
        <dbReference type="ChEBI" id="CHEBI:37565"/>
        <dbReference type="ChEBI" id="CHEBI:71302"/>
        <dbReference type="ChEBI" id="CHEBI:71310"/>
        <dbReference type="EC" id="2.7.7.77"/>
    </reaction>
</comment>
<dbReference type="Proteomes" id="UP001589645">
    <property type="component" value="Unassembled WGS sequence"/>
</dbReference>
<proteinExistence type="inferred from homology"/>
<comment type="domain">
    <text evidence="8">The N-terminal domain determines nucleotide recognition and specific binding, while the C-terminal domain determines the specific binding to the target protein.</text>
</comment>
<dbReference type="InterPro" id="IPR025877">
    <property type="entry name" value="MobA-like_NTP_Trfase"/>
</dbReference>
<feature type="binding site" evidence="8">
    <location>
        <position position="100"/>
    </location>
    <ligand>
        <name>GTP</name>
        <dbReference type="ChEBI" id="CHEBI:37565"/>
    </ligand>
</feature>